<dbReference type="AlphaFoldDB" id="A0A7G1IMQ9"/>
<reference evidence="1 2" key="1">
    <citation type="submission" date="2020-07" db="EMBL/GenBank/DDBJ databases">
        <title>Mycobacterium kansasii (former subtype) with zoonotic potential isolated from diseased indoor pet cat, Japan.</title>
        <authorList>
            <person name="Fukano H."/>
            <person name="Terazono T."/>
            <person name="Hoshino Y."/>
        </authorList>
    </citation>
    <scope>NUCLEOTIDE SEQUENCE [LARGE SCALE GENOMIC DNA]</scope>
    <source>
        <strain evidence="1 2">Kuro-I</strain>
    </source>
</reference>
<dbReference type="Proteomes" id="UP000516380">
    <property type="component" value="Chromosome"/>
</dbReference>
<accession>A0A7G1IMQ9</accession>
<sequence>MVLLDTHMGSDPEAAELLTKEILIDVYGENHGLDLFHATRITAVIQWSDMLPALYDGPLEAGVLFVQCTRPWIMPYGSGNLEYPLTEPWSSSHTVRTVPVNHISILSEGAQSAAQIIEEWIRKD</sequence>
<dbReference type="EMBL" id="AP023343">
    <property type="protein sequence ID" value="BCI91664.1"/>
    <property type="molecule type" value="Genomic_DNA"/>
</dbReference>
<gene>
    <name evidence="1" type="ORF">NIIDMKKI_68700</name>
</gene>
<evidence type="ECO:0000313" key="2">
    <source>
        <dbReference type="Proteomes" id="UP000516380"/>
    </source>
</evidence>
<name>A0A7G1IMQ9_MYCKA</name>
<dbReference type="Gene3D" id="3.40.50.1820">
    <property type="entry name" value="alpha/beta hydrolase"/>
    <property type="match status" value="1"/>
</dbReference>
<proteinExistence type="predicted"/>
<evidence type="ECO:0000313" key="1">
    <source>
        <dbReference type="EMBL" id="BCI91664.1"/>
    </source>
</evidence>
<protein>
    <submittedName>
        <fullName evidence="1">Uncharacterized protein</fullName>
    </submittedName>
</protein>
<dbReference type="InterPro" id="IPR029058">
    <property type="entry name" value="AB_hydrolase_fold"/>
</dbReference>
<organism evidence="1 2">
    <name type="scientific">Mycobacterium kansasii</name>
    <dbReference type="NCBI Taxonomy" id="1768"/>
    <lineage>
        <taxon>Bacteria</taxon>
        <taxon>Bacillati</taxon>
        <taxon>Actinomycetota</taxon>
        <taxon>Actinomycetes</taxon>
        <taxon>Mycobacteriales</taxon>
        <taxon>Mycobacteriaceae</taxon>
        <taxon>Mycobacterium</taxon>
    </lineage>
</organism>
<keyword evidence="2" id="KW-1185">Reference proteome</keyword>